<dbReference type="InterPro" id="IPR006073">
    <property type="entry name" value="GTP-bd"/>
</dbReference>
<dbReference type="CDD" id="cd01900">
    <property type="entry name" value="YchF"/>
    <property type="match status" value="1"/>
</dbReference>
<dbReference type="PIRSF" id="PIRSF006641">
    <property type="entry name" value="CHP00092"/>
    <property type="match status" value="1"/>
</dbReference>
<dbReference type="InterPro" id="IPR031167">
    <property type="entry name" value="G_OBG"/>
</dbReference>
<comment type="subunit">
    <text evidence="3">Monomer.</text>
</comment>
<dbReference type="Gene3D" id="3.40.50.300">
    <property type="entry name" value="P-loop containing nucleotide triphosphate hydrolases"/>
    <property type="match status" value="1"/>
</dbReference>
<keyword evidence="2 3" id="KW-0067">ATP-binding</keyword>
<feature type="domain" description="OBG-type G" evidence="4">
    <location>
        <begin position="24"/>
        <end position="287"/>
    </location>
</feature>
<evidence type="ECO:0000256" key="3">
    <source>
        <dbReference type="HAMAP-Rule" id="MF_03167"/>
    </source>
</evidence>
<evidence type="ECO:0000259" key="4">
    <source>
        <dbReference type="PROSITE" id="PS51710"/>
    </source>
</evidence>
<dbReference type="InterPro" id="IPR013029">
    <property type="entry name" value="YchF_C"/>
</dbReference>
<gene>
    <name evidence="6" type="ORF">POBO1169_LOCUS17078</name>
</gene>
<keyword evidence="3" id="KW-0963">Cytoplasm</keyword>
<dbReference type="InterPro" id="IPR012676">
    <property type="entry name" value="TGS-like"/>
</dbReference>
<dbReference type="Gene3D" id="1.10.150.300">
    <property type="entry name" value="TGS-like domain"/>
    <property type="match status" value="1"/>
</dbReference>
<dbReference type="PANTHER" id="PTHR23305">
    <property type="entry name" value="OBG GTPASE FAMILY"/>
    <property type="match status" value="1"/>
</dbReference>
<dbReference type="Pfam" id="PF06071">
    <property type="entry name" value="YchF-GTPase_C"/>
    <property type="match status" value="1"/>
</dbReference>
<dbReference type="InterPro" id="IPR023192">
    <property type="entry name" value="TGS-like_dom_sf"/>
</dbReference>
<dbReference type="FunFam" id="1.10.150.300:FF:000001">
    <property type="entry name" value="Ribosome-binding ATPase YchF"/>
    <property type="match status" value="1"/>
</dbReference>
<sequence length="398" mass="44788">MPPKKVVEEEKLGPWALGRFSTNLKVGVVGMPNVGKSTLYNCLTKCSIPAENFPFCTIDPNSTRVNVPDERFDWLVDLHKPKSIVRPYLEVVDIAGLVKGAADGAGLGNAFLSHIKAVDGIIHVMRAFEDPDVIHVEDRVDPVQDIDIISGELRVKDLEFMHNKLAQMKKDAQRAATPVQKKEMAEELETCEKVVAWLESGKEVRTGMDVWTTKDIFYLNQYMLITAKPAMYLINLSEKDFERKKNKWLAKIHEWVKSHGGGVMIPFSGATEQSILDMPDDDVDMWCSEMGITSVLPKIIKTAFAMVHLIYFFTAGPDEVRGWCIRKGYKAPQAAGTIHTDFERGFICAEVMTFEDLKEAGNENAVKANGKYRQEGKMYEVKDGDVIFFKFNVTAKKK</sequence>
<dbReference type="GO" id="GO:0005524">
    <property type="term" value="F:ATP binding"/>
    <property type="evidence" value="ECO:0007669"/>
    <property type="project" value="UniProtKB-UniRule"/>
</dbReference>
<comment type="similarity">
    <text evidence="3">Belongs to the TRAFAC class OBG-HflX-like GTPase superfamily. OBG GTPase family. YchF/OLA1 subfamily.</text>
</comment>
<dbReference type="HAMAP" id="MF_00944">
    <property type="entry name" value="YchF_OLA1_ATPase"/>
    <property type="match status" value="1"/>
</dbReference>
<dbReference type="SUPFAM" id="SSF52540">
    <property type="entry name" value="P-loop containing nucleoside triphosphate hydrolases"/>
    <property type="match status" value="1"/>
</dbReference>
<dbReference type="FunFam" id="3.10.20.30:FF:000001">
    <property type="entry name" value="Ribosome-binding ATPase YchF"/>
    <property type="match status" value="1"/>
</dbReference>
<dbReference type="EMBL" id="HBFA01034039">
    <property type="protein sequence ID" value="CAD8685018.1"/>
    <property type="molecule type" value="Transcribed_RNA"/>
</dbReference>
<dbReference type="PROSITE" id="PS51710">
    <property type="entry name" value="G_OBG"/>
    <property type="match status" value="1"/>
</dbReference>
<dbReference type="SUPFAM" id="SSF81271">
    <property type="entry name" value="TGS-like"/>
    <property type="match status" value="1"/>
</dbReference>
<comment type="subcellular location">
    <subcellularLocation>
        <location evidence="3">Cytoplasm</location>
    </subcellularLocation>
</comment>
<keyword evidence="3" id="KW-0378">Hydrolase</keyword>
<dbReference type="PROSITE" id="PS51880">
    <property type="entry name" value="TGS"/>
    <property type="match status" value="1"/>
</dbReference>
<dbReference type="InterPro" id="IPR004095">
    <property type="entry name" value="TGS"/>
</dbReference>
<dbReference type="AlphaFoldDB" id="A0A7S0RR38"/>
<dbReference type="GO" id="GO:0005737">
    <property type="term" value="C:cytoplasm"/>
    <property type="evidence" value="ECO:0007669"/>
    <property type="project" value="UniProtKB-SubCell"/>
</dbReference>
<keyword evidence="1 3" id="KW-0547">Nucleotide-binding</keyword>
<dbReference type="PRINTS" id="PR00326">
    <property type="entry name" value="GTP1OBG"/>
</dbReference>
<dbReference type="InterPro" id="IPR027417">
    <property type="entry name" value="P-loop_NTPase"/>
</dbReference>
<name>A0A7S0RR38_9CHLO</name>
<accession>A0A7S0RR38</accession>
<feature type="domain" description="TGS" evidence="5">
    <location>
        <begin position="308"/>
        <end position="391"/>
    </location>
</feature>
<proteinExistence type="inferred from homology"/>
<dbReference type="InterPro" id="IPR041706">
    <property type="entry name" value="YchF_N"/>
</dbReference>
<dbReference type="GO" id="GO:0005525">
    <property type="term" value="F:GTP binding"/>
    <property type="evidence" value="ECO:0007669"/>
    <property type="project" value="InterPro"/>
</dbReference>
<evidence type="ECO:0000256" key="2">
    <source>
        <dbReference type="ARBA" id="ARBA00022840"/>
    </source>
</evidence>
<dbReference type="CDD" id="cd04867">
    <property type="entry name" value="TGS_YchF_OLA1"/>
    <property type="match status" value="1"/>
</dbReference>
<evidence type="ECO:0000256" key="1">
    <source>
        <dbReference type="ARBA" id="ARBA00022741"/>
    </source>
</evidence>
<dbReference type="Pfam" id="PF01926">
    <property type="entry name" value="MMR_HSR1"/>
    <property type="match status" value="1"/>
</dbReference>
<protein>
    <recommendedName>
        <fullName evidence="3">Obg-like ATPase 1</fullName>
    </recommendedName>
</protein>
<organism evidence="6">
    <name type="scientific">Pyramimonas obovata</name>
    <dbReference type="NCBI Taxonomy" id="1411642"/>
    <lineage>
        <taxon>Eukaryota</taxon>
        <taxon>Viridiplantae</taxon>
        <taxon>Chlorophyta</taxon>
        <taxon>Pyramimonadophyceae</taxon>
        <taxon>Pyramimonadales</taxon>
        <taxon>Pyramimonadaceae</taxon>
        <taxon>Pyramimonas</taxon>
        <taxon>Pyramimonas incertae sedis</taxon>
    </lineage>
</organism>
<dbReference type="NCBIfam" id="TIGR00092">
    <property type="entry name" value="redox-regulated ATPase YchF"/>
    <property type="match status" value="1"/>
</dbReference>
<comment type="function">
    <text evidence="3">Hydrolyzes ATP, and can also hydrolyze GTP with lower efficiency. Has lower affinity for GTP.</text>
</comment>
<dbReference type="InterPro" id="IPR012675">
    <property type="entry name" value="Beta-grasp_dom_sf"/>
</dbReference>
<feature type="binding site" evidence="3">
    <location>
        <position position="236"/>
    </location>
    <ligand>
        <name>ATP</name>
        <dbReference type="ChEBI" id="CHEBI:30616"/>
    </ligand>
</feature>
<evidence type="ECO:0000259" key="5">
    <source>
        <dbReference type="PROSITE" id="PS51880"/>
    </source>
</evidence>
<dbReference type="GO" id="GO:0043023">
    <property type="term" value="F:ribosomal large subunit binding"/>
    <property type="evidence" value="ECO:0007669"/>
    <property type="project" value="UniProtKB-UniRule"/>
</dbReference>
<evidence type="ECO:0000313" key="6">
    <source>
        <dbReference type="EMBL" id="CAD8685018.1"/>
    </source>
</evidence>
<dbReference type="GO" id="GO:0016887">
    <property type="term" value="F:ATP hydrolysis activity"/>
    <property type="evidence" value="ECO:0007669"/>
    <property type="project" value="UniProtKB-UniRule"/>
</dbReference>
<dbReference type="PANTHER" id="PTHR23305:SF11">
    <property type="entry name" value="OBG-LIKE ATPASE 1"/>
    <property type="match status" value="1"/>
</dbReference>
<dbReference type="Gene3D" id="3.10.20.30">
    <property type="match status" value="1"/>
</dbReference>
<reference evidence="6" key="1">
    <citation type="submission" date="2021-01" db="EMBL/GenBank/DDBJ databases">
        <authorList>
            <person name="Corre E."/>
            <person name="Pelletier E."/>
            <person name="Niang G."/>
            <person name="Scheremetjew M."/>
            <person name="Finn R."/>
            <person name="Kale V."/>
            <person name="Holt S."/>
            <person name="Cochrane G."/>
            <person name="Meng A."/>
            <person name="Brown T."/>
            <person name="Cohen L."/>
        </authorList>
    </citation>
    <scope>NUCLEOTIDE SEQUENCE</scope>
    <source>
        <strain evidence="6">CCMP722</strain>
    </source>
</reference>
<feature type="binding site" evidence="3">
    <location>
        <begin position="33"/>
        <end position="38"/>
    </location>
    <ligand>
        <name>ATP</name>
        <dbReference type="ChEBI" id="CHEBI:30616"/>
    </ligand>
</feature>
<dbReference type="InterPro" id="IPR004396">
    <property type="entry name" value="ATPase_YchF/OLA1"/>
</dbReference>